<evidence type="ECO:0000256" key="8">
    <source>
        <dbReference type="SAM" id="MobiDB-lite"/>
    </source>
</evidence>
<dbReference type="Proteomes" id="UP000743370">
    <property type="component" value="Unassembled WGS sequence"/>
</dbReference>
<keyword evidence="4" id="KW-0804">Transcription</keyword>
<evidence type="ECO:0000256" key="6">
    <source>
        <dbReference type="ARBA" id="ARBA00024343"/>
    </source>
</evidence>
<dbReference type="PRINTS" id="PR00367">
    <property type="entry name" value="ETHRSPELEMNT"/>
</dbReference>
<feature type="coiled-coil region" evidence="7">
    <location>
        <begin position="185"/>
        <end position="214"/>
    </location>
</feature>
<evidence type="ECO:0000256" key="2">
    <source>
        <dbReference type="ARBA" id="ARBA00023015"/>
    </source>
</evidence>
<accession>A0A8T0KCR5</accession>
<dbReference type="EMBL" id="JABFOF010000005">
    <property type="protein sequence ID" value="KAG2397079.1"/>
    <property type="molecule type" value="Genomic_DNA"/>
</dbReference>
<dbReference type="GO" id="GO:0009873">
    <property type="term" value="P:ethylene-activated signaling pathway"/>
    <property type="evidence" value="ECO:0007669"/>
    <property type="project" value="InterPro"/>
</dbReference>
<name>A0A8T0KCR5_PHAAN</name>
<dbReference type="SUPFAM" id="SSF54171">
    <property type="entry name" value="DNA-binding domain"/>
    <property type="match status" value="1"/>
</dbReference>
<evidence type="ECO:0000313" key="11">
    <source>
        <dbReference type="Proteomes" id="UP000743370"/>
    </source>
</evidence>
<dbReference type="GO" id="GO:0003677">
    <property type="term" value="F:DNA binding"/>
    <property type="evidence" value="ECO:0007669"/>
    <property type="project" value="UniProtKB-KW"/>
</dbReference>
<sequence>MVVVNQCRENQDLKGKSKKNEEEERKKEPLHLYKLRIFKQVKPLAMTTRSESVTPGSKPQIIDLDTPNPLTSLHKKPQLNWKPSLQIFLPKKAKWIIFGKPDPNLTVVLLENQPEKKHYRGVHQRPWVKFAAEIRNPNKRGSRVWLGTFDIAIEVAKAYDCVGFRLRDSKAILNFSLEAGMVSGVVEAEGERKRQREEKEVEEVKSVVKKEKTMEQEVNCFREMPLTPLTPISNLI</sequence>
<dbReference type="PANTHER" id="PTHR31190:SF287">
    <property type="entry name" value="DEVELOPMENT RELATED ERF PROTEIN"/>
    <property type="match status" value="1"/>
</dbReference>
<dbReference type="PANTHER" id="PTHR31190">
    <property type="entry name" value="DNA-BINDING DOMAIN"/>
    <property type="match status" value="1"/>
</dbReference>
<feature type="domain" description="AP2/ERF" evidence="9">
    <location>
        <begin position="118"/>
        <end position="176"/>
    </location>
</feature>
<keyword evidence="3" id="KW-0238">DNA-binding</keyword>
<comment type="similarity">
    <text evidence="6">Belongs to the AP2/ERF transcription factor family. ERF subfamily.</text>
</comment>
<keyword evidence="7" id="KW-0175">Coiled coil</keyword>
<evidence type="ECO:0000256" key="7">
    <source>
        <dbReference type="SAM" id="Coils"/>
    </source>
</evidence>
<dbReference type="InterPro" id="IPR044808">
    <property type="entry name" value="ERF_plant"/>
</dbReference>
<evidence type="ECO:0000256" key="1">
    <source>
        <dbReference type="ARBA" id="ARBA00004123"/>
    </source>
</evidence>
<feature type="region of interest" description="Disordered" evidence="8">
    <location>
        <begin position="7"/>
        <end position="27"/>
    </location>
</feature>
<dbReference type="GO" id="GO:0005634">
    <property type="term" value="C:nucleus"/>
    <property type="evidence" value="ECO:0007669"/>
    <property type="project" value="UniProtKB-SubCell"/>
</dbReference>
<proteinExistence type="inferred from homology"/>
<dbReference type="CDD" id="cd00018">
    <property type="entry name" value="AP2"/>
    <property type="match status" value="1"/>
</dbReference>
<dbReference type="GO" id="GO:0003700">
    <property type="term" value="F:DNA-binding transcription factor activity"/>
    <property type="evidence" value="ECO:0007669"/>
    <property type="project" value="InterPro"/>
</dbReference>
<keyword evidence="5" id="KW-0539">Nucleus</keyword>
<dbReference type="InterPro" id="IPR016177">
    <property type="entry name" value="DNA-bd_dom_sf"/>
</dbReference>
<protein>
    <submittedName>
        <fullName evidence="10">Ethylene-responsive transcription factor</fullName>
    </submittedName>
</protein>
<evidence type="ECO:0000256" key="5">
    <source>
        <dbReference type="ARBA" id="ARBA00023242"/>
    </source>
</evidence>
<comment type="caution">
    <text evidence="10">The sequence shown here is derived from an EMBL/GenBank/DDBJ whole genome shotgun (WGS) entry which is preliminary data.</text>
</comment>
<dbReference type="Gene3D" id="3.30.730.10">
    <property type="entry name" value="AP2/ERF domain"/>
    <property type="match status" value="1"/>
</dbReference>
<dbReference type="InterPro" id="IPR001471">
    <property type="entry name" value="AP2/ERF_dom"/>
</dbReference>
<keyword evidence="2" id="KW-0805">Transcription regulation</keyword>
<organism evidence="10 11">
    <name type="scientific">Phaseolus angularis</name>
    <name type="common">Azuki bean</name>
    <name type="synonym">Vigna angularis</name>
    <dbReference type="NCBI Taxonomy" id="3914"/>
    <lineage>
        <taxon>Eukaryota</taxon>
        <taxon>Viridiplantae</taxon>
        <taxon>Streptophyta</taxon>
        <taxon>Embryophyta</taxon>
        <taxon>Tracheophyta</taxon>
        <taxon>Spermatophyta</taxon>
        <taxon>Magnoliopsida</taxon>
        <taxon>eudicotyledons</taxon>
        <taxon>Gunneridae</taxon>
        <taxon>Pentapetalae</taxon>
        <taxon>rosids</taxon>
        <taxon>fabids</taxon>
        <taxon>Fabales</taxon>
        <taxon>Fabaceae</taxon>
        <taxon>Papilionoideae</taxon>
        <taxon>50 kb inversion clade</taxon>
        <taxon>NPAAA clade</taxon>
        <taxon>indigoferoid/millettioid clade</taxon>
        <taxon>Phaseoleae</taxon>
        <taxon>Vigna</taxon>
    </lineage>
</organism>
<evidence type="ECO:0000313" key="10">
    <source>
        <dbReference type="EMBL" id="KAG2397079.1"/>
    </source>
</evidence>
<comment type="subcellular location">
    <subcellularLocation>
        <location evidence="1">Nucleus</location>
    </subcellularLocation>
</comment>
<evidence type="ECO:0000256" key="4">
    <source>
        <dbReference type="ARBA" id="ARBA00023163"/>
    </source>
</evidence>
<gene>
    <name evidence="10" type="ORF">HKW66_Vig0245540</name>
</gene>
<feature type="compositionally biased region" description="Basic and acidic residues" evidence="8">
    <location>
        <begin position="9"/>
        <end position="27"/>
    </location>
</feature>
<evidence type="ECO:0000259" key="9">
    <source>
        <dbReference type="PROSITE" id="PS51032"/>
    </source>
</evidence>
<dbReference type="AlphaFoldDB" id="A0A8T0KCR5"/>
<dbReference type="InterPro" id="IPR036955">
    <property type="entry name" value="AP2/ERF_dom_sf"/>
</dbReference>
<dbReference type="PROSITE" id="PS51032">
    <property type="entry name" value="AP2_ERF"/>
    <property type="match status" value="1"/>
</dbReference>
<evidence type="ECO:0000256" key="3">
    <source>
        <dbReference type="ARBA" id="ARBA00023125"/>
    </source>
</evidence>
<dbReference type="SMART" id="SM00380">
    <property type="entry name" value="AP2"/>
    <property type="match status" value="1"/>
</dbReference>
<reference evidence="10 11" key="1">
    <citation type="submission" date="2020-05" db="EMBL/GenBank/DDBJ databases">
        <title>Vigna angularis (adzuki bean) Var. LongXiaoDou No. 4 denovo assembly.</title>
        <authorList>
            <person name="Xiang H."/>
        </authorList>
    </citation>
    <scope>NUCLEOTIDE SEQUENCE [LARGE SCALE GENOMIC DNA]</scope>
    <source>
        <tissue evidence="10">Leaf</tissue>
    </source>
</reference>